<dbReference type="HAMAP" id="MF_01660">
    <property type="entry name" value="MenH"/>
    <property type="match status" value="1"/>
</dbReference>
<dbReference type="UniPathway" id="UPA01057">
    <property type="reaction ID" value="UER00900"/>
</dbReference>
<keyword evidence="2 3" id="KW-0456">Lyase</keyword>
<dbReference type="UniPathway" id="UPA00995"/>
<name>A0A2T1E9D3_9CYAN</name>
<keyword evidence="1" id="KW-0474">Menaquinone biosynthesis</keyword>
<dbReference type="PRINTS" id="PR00111">
    <property type="entry name" value="ABHYDROLASE"/>
</dbReference>
<comment type="similarity">
    <text evidence="3">Belongs to the AB hydrolase superfamily. MenH family.</text>
</comment>
<dbReference type="RefSeq" id="WP_106256570.1">
    <property type="nucleotide sequence ID" value="NZ_CAWNSW010000157.1"/>
</dbReference>
<keyword evidence="6" id="KW-1185">Reference proteome</keyword>
<dbReference type="PANTHER" id="PTHR42916">
    <property type="entry name" value="2-SUCCINYL-5-ENOLPYRUVYL-6-HYDROXY-3-CYCLOHEXENE-1-CARBOXYLATE SYNTHASE"/>
    <property type="match status" value="1"/>
</dbReference>
<dbReference type="InterPro" id="IPR029058">
    <property type="entry name" value="AB_hydrolase_fold"/>
</dbReference>
<evidence type="ECO:0000256" key="1">
    <source>
        <dbReference type="ARBA" id="ARBA00022428"/>
    </source>
</evidence>
<dbReference type="Pfam" id="PF00561">
    <property type="entry name" value="Abhydrolase_1"/>
    <property type="match status" value="1"/>
</dbReference>
<feature type="domain" description="AB hydrolase-1" evidence="4">
    <location>
        <begin position="16"/>
        <end position="247"/>
    </location>
</feature>
<dbReference type="GO" id="GO:0070205">
    <property type="term" value="F:2-succinyl-6-hydroxy-2,4-cyclohexadiene-1-carboxylate synthase activity"/>
    <property type="evidence" value="ECO:0007669"/>
    <property type="project" value="UniProtKB-UniRule"/>
</dbReference>
<dbReference type="GO" id="GO:0009234">
    <property type="term" value="P:menaquinone biosynthetic process"/>
    <property type="evidence" value="ECO:0007669"/>
    <property type="project" value="UniProtKB-UniRule"/>
</dbReference>
<protein>
    <recommendedName>
        <fullName evidence="3">Putative 2-succinyl-6-hydroxy-2,4-cyclohexadiene-1-carboxylate synthase</fullName>
        <shortName evidence="3">SHCHC synthase</shortName>
        <ecNumber evidence="3">4.2.99.20</ecNumber>
    </recommendedName>
</protein>
<dbReference type="EMBL" id="PVWK01000063">
    <property type="protein sequence ID" value="PSB29328.1"/>
    <property type="molecule type" value="Genomic_DNA"/>
</dbReference>
<organism evidence="5 6">
    <name type="scientific">Stenomitos frigidus ULC18</name>
    <dbReference type="NCBI Taxonomy" id="2107698"/>
    <lineage>
        <taxon>Bacteria</taxon>
        <taxon>Bacillati</taxon>
        <taxon>Cyanobacteriota</taxon>
        <taxon>Cyanophyceae</taxon>
        <taxon>Leptolyngbyales</taxon>
        <taxon>Leptolyngbyaceae</taxon>
        <taxon>Stenomitos</taxon>
    </lineage>
</organism>
<accession>A0A2T1E9D3</accession>
<sequence>MGYQFHSVFQGDRALPVVLFLHGFLGSSADFDAAIAHLSEQFCCLAVDLPGHGETVVDGEEELYTMPKTANAIVAWLDELQVSRCFLVGYSMGGRLALYLALHFPQRFPKVVLESASPGLPTATERAARLRHDHALADRLEADFPAFLVHWYSQPLFYSLRHQPTFLQVQERRSRNRPSELAKSLRRLSTGLQPSLWDLLPQTPPTLLLVGEDDRKFCAINQAMADGCATIQLEMISGCGHVIHLEKTAAFIKAVQAFFSDSGKRTDYPGSMRHTTNA</sequence>
<dbReference type="EC" id="4.2.99.20" evidence="3"/>
<comment type="pathway">
    <text evidence="3">Cofactor biosynthesis; phylloquinone biosynthesis.</text>
</comment>
<evidence type="ECO:0000259" key="4">
    <source>
        <dbReference type="Pfam" id="PF00561"/>
    </source>
</evidence>
<dbReference type="GO" id="GO:0042372">
    <property type="term" value="P:phylloquinone biosynthetic process"/>
    <property type="evidence" value="ECO:0007669"/>
    <property type="project" value="UniProtKB-UniRule"/>
</dbReference>
<dbReference type="OrthoDB" id="9808398at2"/>
<comment type="pathway">
    <text evidence="3">Quinol/quinone metabolism; 1,4-dihydroxy-2-naphthoate biosynthesis; 1,4-dihydroxy-2-naphthoate from chorismate: step 3/7.</text>
</comment>
<dbReference type="NCBIfam" id="TIGR03695">
    <property type="entry name" value="menH_SHCHC"/>
    <property type="match status" value="1"/>
</dbReference>
<evidence type="ECO:0000256" key="3">
    <source>
        <dbReference type="HAMAP-Rule" id="MF_01660"/>
    </source>
</evidence>
<evidence type="ECO:0000313" key="5">
    <source>
        <dbReference type="EMBL" id="PSB29328.1"/>
    </source>
</evidence>
<evidence type="ECO:0000256" key="2">
    <source>
        <dbReference type="ARBA" id="ARBA00023239"/>
    </source>
</evidence>
<comment type="subunit">
    <text evidence="3">Monomer.</text>
</comment>
<comment type="catalytic activity">
    <reaction evidence="3">
        <text>5-enolpyruvoyl-6-hydroxy-2-succinyl-cyclohex-3-ene-1-carboxylate = (1R,6R)-6-hydroxy-2-succinyl-cyclohexa-2,4-diene-1-carboxylate + pyruvate</text>
        <dbReference type="Rhea" id="RHEA:25597"/>
        <dbReference type="ChEBI" id="CHEBI:15361"/>
        <dbReference type="ChEBI" id="CHEBI:58689"/>
        <dbReference type="ChEBI" id="CHEBI:58818"/>
        <dbReference type="EC" id="4.2.99.20"/>
    </reaction>
</comment>
<reference evidence="6" key="1">
    <citation type="submission" date="2018-02" db="EMBL/GenBank/DDBJ databases">
        <authorList>
            <person name="Moore K."/>
            <person name="Momper L."/>
        </authorList>
    </citation>
    <scope>NUCLEOTIDE SEQUENCE [LARGE SCALE GENOMIC DNA]</scope>
    <source>
        <strain evidence="6">ULC18</strain>
    </source>
</reference>
<dbReference type="PANTHER" id="PTHR42916:SF1">
    <property type="entry name" value="PROTEIN PHYLLO, CHLOROPLASTIC"/>
    <property type="match status" value="1"/>
</dbReference>
<comment type="caution">
    <text evidence="5">The sequence shown here is derived from an EMBL/GenBank/DDBJ whole genome shotgun (WGS) entry which is preliminary data.</text>
</comment>
<dbReference type="InterPro" id="IPR000073">
    <property type="entry name" value="AB_hydrolase_1"/>
</dbReference>
<reference evidence="5 6" key="2">
    <citation type="submission" date="2018-03" db="EMBL/GenBank/DDBJ databases">
        <title>The ancient ancestry and fast evolution of plastids.</title>
        <authorList>
            <person name="Moore K.R."/>
            <person name="Magnabosco C."/>
            <person name="Momper L."/>
            <person name="Gold D.A."/>
            <person name="Bosak T."/>
            <person name="Fournier G.P."/>
        </authorList>
    </citation>
    <scope>NUCLEOTIDE SEQUENCE [LARGE SCALE GENOMIC DNA]</scope>
    <source>
        <strain evidence="5 6">ULC18</strain>
    </source>
</reference>
<dbReference type="InterPro" id="IPR022485">
    <property type="entry name" value="SHCHC_synthase_MenH"/>
</dbReference>
<dbReference type="AlphaFoldDB" id="A0A2T1E9D3"/>
<gene>
    <name evidence="3 5" type="primary">menH</name>
    <name evidence="5" type="ORF">C7B82_12135</name>
</gene>
<dbReference type="Gene3D" id="3.40.50.1820">
    <property type="entry name" value="alpha/beta hydrolase"/>
    <property type="match status" value="1"/>
</dbReference>
<dbReference type="SUPFAM" id="SSF53474">
    <property type="entry name" value="alpha/beta-Hydrolases"/>
    <property type="match status" value="1"/>
</dbReference>
<evidence type="ECO:0000313" key="6">
    <source>
        <dbReference type="Proteomes" id="UP000239576"/>
    </source>
</evidence>
<comment type="function">
    <text evidence="3">Catalyzes a proton abstraction reaction that results in 2,5-elimination of pyruvate from 2-succinyl-5-enolpyruvyl-6-hydroxy-3-cyclohexene-1-carboxylate (SEPHCHC) and the formation of 2-succinyl-6-hydroxy-2,4-cyclohexadiene-1-carboxylate (SHCHC).</text>
</comment>
<proteinExistence type="inferred from homology"/>
<dbReference type="Proteomes" id="UP000239576">
    <property type="component" value="Unassembled WGS sequence"/>
</dbReference>